<dbReference type="EMBL" id="PYUC01000001">
    <property type="protein sequence ID" value="PTB22463.1"/>
    <property type="molecule type" value="Genomic_DNA"/>
</dbReference>
<comment type="caution">
    <text evidence="8">The sequence shown here is derived from an EMBL/GenBank/DDBJ whole genome shotgun (WGS) entry which is preliminary data.</text>
</comment>
<feature type="domain" description="Glycosyltransferase 2-like" evidence="6">
    <location>
        <begin position="50"/>
        <end position="183"/>
    </location>
</feature>
<feature type="region of interest" description="Disordered" evidence="4">
    <location>
        <begin position="1"/>
        <end position="24"/>
    </location>
</feature>
<feature type="compositionally biased region" description="Low complexity" evidence="4">
    <location>
        <begin position="7"/>
        <end position="24"/>
    </location>
</feature>
<keyword evidence="5" id="KW-0812">Transmembrane</keyword>
<evidence type="ECO:0000256" key="4">
    <source>
        <dbReference type="SAM" id="MobiDB-lite"/>
    </source>
</evidence>
<name>A0A2T3Y117_9BURK</name>
<reference evidence="8 9" key="1">
    <citation type="submission" date="2018-03" db="EMBL/GenBank/DDBJ databases">
        <title>Whole genome analyses suggest that Burkholderia sensu lato contains two further novel genera in the rhizoxinica-symbiotica group Mycetohabitans gen. nov., and Trinickia gen. nov.: implications for the evolution of diazotrophy and nodulation in the Burkholderiaceae.</title>
        <authorList>
            <person name="Estrada De Los Santos P."/>
            <person name="Palmer M."/>
            <person name="Chavez-Ramirez B."/>
            <person name="Steenkamp E.T."/>
            <person name="Hirsch A.M."/>
            <person name="Manyaka P."/>
            <person name="Maluk M."/>
            <person name="Lafos M."/>
            <person name="Crook M."/>
            <person name="Gross E."/>
            <person name="Simon M.F."/>
            <person name="Bueno Dos Reis Junior F."/>
            <person name="Poole P.S."/>
            <person name="Venter S.N."/>
            <person name="James E.K."/>
        </authorList>
    </citation>
    <scope>NUCLEOTIDE SEQUENCE [LARGE SCALE GENOMIC DNA]</scope>
    <source>
        <strain evidence="8 9">JPY-366</strain>
    </source>
</reference>
<evidence type="ECO:0000259" key="7">
    <source>
        <dbReference type="Pfam" id="PF13632"/>
    </source>
</evidence>
<evidence type="ECO:0000256" key="1">
    <source>
        <dbReference type="ARBA" id="ARBA00006739"/>
    </source>
</evidence>
<comment type="similarity">
    <text evidence="1">Belongs to the glycosyltransferase 2 family.</text>
</comment>
<organism evidence="8 9">
    <name type="scientific">Trinickia symbiotica</name>
    <dbReference type="NCBI Taxonomy" id="863227"/>
    <lineage>
        <taxon>Bacteria</taxon>
        <taxon>Pseudomonadati</taxon>
        <taxon>Pseudomonadota</taxon>
        <taxon>Betaproteobacteria</taxon>
        <taxon>Burkholderiales</taxon>
        <taxon>Burkholderiaceae</taxon>
        <taxon>Trinickia</taxon>
    </lineage>
</organism>
<evidence type="ECO:0000256" key="2">
    <source>
        <dbReference type="ARBA" id="ARBA00022676"/>
    </source>
</evidence>
<evidence type="ECO:0000313" key="8">
    <source>
        <dbReference type="EMBL" id="PTB22463.1"/>
    </source>
</evidence>
<accession>A0A2T3Y117</accession>
<dbReference type="SUPFAM" id="SSF53448">
    <property type="entry name" value="Nucleotide-diphospho-sugar transferases"/>
    <property type="match status" value="1"/>
</dbReference>
<feature type="transmembrane region" description="Helical" evidence="5">
    <location>
        <begin position="338"/>
        <end position="358"/>
    </location>
</feature>
<dbReference type="GO" id="GO:0016757">
    <property type="term" value="F:glycosyltransferase activity"/>
    <property type="evidence" value="ECO:0007669"/>
    <property type="project" value="UniProtKB-KW"/>
</dbReference>
<keyword evidence="5" id="KW-1133">Transmembrane helix</keyword>
<sequence length="369" mass="40701">MSLYNLRPAARAPETAESSETSEAVRLAEPAAVVSPTVAPEHGIASLAVSVVVPTRQRPQLLERCLDALAAQTLAPDRYEIIVCDDGPDDDTRLLVHRFANTHRPRGLTVRYLAIHATQGPAAARNAGWHHAHAPIIAFTDDDTIPDARWLEAGLAAIDDDTAAAAGAIVVPIPDPPTDYEADASGLERAEFATANAFVRRAALHTVGGFDERFTSAWREDSDLQFSLMRAGGRIVRAPDAIVAHPVRPARWGISLKQQKKSRFEALLYYKHRRLYKHRIARKPPLNYYATAIAALVAVIGAAYGATVIAAASALVWFALTSHFFARRIRGRSRDWRHIAEMAVTSVLIPFLSIYWRIHGAIRYRTWFL</sequence>
<dbReference type="Pfam" id="PF13632">
    <property type="entry name" value="Glyco_trans_2_3"/>
    <property type="match status" value="1"/>
</dbReference>
<dbReference type="Proteomes" id="UP000240638">
    <property type="component" value="Unassembled WGS sequence"/>
</dbReference>
<feature type="domain" description="Glycosyltransferase 2-like" evidence="7">
    <location>
        <begin position="188"/>
        <end position="319"/>
    </location>
</feature>
<evidence type="ECO:0000313" key="9">
    <source>
        <dbReference type="Proteomes" id="UP000240638"/>
    </source>
</evidence>
<dbReference type="Pfam" id="PF00535">
    <property type="entry name" value="Glycos_transf_2"/>
    <property type="match status" value="1"/>
</dbReference>
<keyword evidence="3 8" id="KW-0808">Transferase</keyword>
<dbReference type="PANTHER" id="PTHR43179">
    <property type="entry name" value="RHAMNOSYLTRANSFERASE WBBL"/>
    <property type="match status" value="1"/>
</dbReference>
<proteinExistence type="inferred from homology"/>
<dbReference type="PANTHER" id="PTHR43179:SF12">
    <property type="entry name" value="GALACTOFURANOSYLTRANSFERASE GLFT2"/>
    <property type="match status" value="1"/>
</dbReference>
<evidence type="ECO:0000256" key="3">
    <source>
        <dbReference type="ARBA" id="ARBA00022679"/>
    </source>
</evidence>
<evidence type="ECO:0000259" key="6">
    <source>
        <dbReference type="Pfam" id="PF00535"/>
    </source>
</evidence>
<keyword evidence="5" id="KW-0472">Membrane</keyword>
<dbReference type="AlphaFoldDB" id="A0A2T3Y117"/>
<gene>
    <name evidence="8" type="ORF">C9I57_01360</name>
</gene>
<dbReference type="InterPro" id="IPR029044">
    <property type="entry name" value="Nucleotide-diphossugar_trans"/>
</dbReference>
<protein>
    <submittedName>
        <fullName evidence="8">Glycosyl transferase family 2</fullName>
    </submittedName>
</protein>
<dbReference type="CDD" id="cd00761">
    <property type="entry name" value="Glyco_tranf_GTA_type"/>
    <property type="match status" value="1"/>
</dbReference>
<keyword evidence="2" id="KW-0328">Glycosyltransferase</keyword>
<dbReference type="Gene3D" id="3.90.550.10">
    <property type="entry name" value="Spore Coat Polysaccharide Biosynthesis Protein SpsA, Chain A"/>
    <property type="match status" value="1"/>
</dbReference>
<evidence type="ECO:0000256" key="5">
    <source>
        <dbReference type="SAM" id="Phobius"/>
    </source>
</evidence>
<dbReference type="InterPro" id="IPR001173">
    <property type="entry name" value="Glyco_trans_2-like"/>
</dbReference>